<evidence type="ECO:0000256" key="5">
    <source>
        <dbReference type="PROSITE-ProRule" id="PRU00473"/>
    </source>
</evidence>
<dbReference type="PROSITE" id="PS50005">
    <property type="entry name" value="TPR"/>
    <property type="match status" value="1"/>
</dbReference>
<sequence>MANFVADTQIHGHSVKEKVWRFWMGTFRSIDNERVCADTVLICRTTALQTSNPERYVSRALLYSLLISLLLFPCTSLLAQNAKAKELYNQAIKLFGERKANEAIPFMEQAVKQDPDFVDAYLKLGQLYEFTRRYEPAVAAYRNAIKIQPDSPASGAAYQSLSNTLLRLGRYAEALPYLEKFQTLFPPQSVQGKRIGRQIESARFAQEAVQHPQPVDPKPLSPVLQTTPSQYFPVLTADEQTLVFTALKPEGDEDLLTSTFNGETWSPPVSLDASINTPDNEGTASLSADGRMLVFTACQGRKGFGSCDLYLSRKTGNDWSAPENLGSSVNTRFYESQPSLSADGRRLYFVSDRPGGKGRRDIWRSDLDGEGNWREPVNIGEPVNTAFNEASPFIHANGQSLFFASEGHVGMGGYDLFVSDSSATGWSSPANLGYPINTSEDQASLFVAANGKRAYYSFEEQKDGVSQKSRLYAFDLPESLRERVKPVSYLKGIVADAKTKKPLAATVELIDLATNQVVSRVQADQQTGQYTAVLPSGGEYALYVSVPGYLFKSLSFDFTQKRDAGAGMSMNVPLEPAIAGETAKETLNNLFFETGRYDLANKSRTELNRLSAFLKASPAVKIEIAGHTDDRGDAAANLTLSQKRAQAVVAYLTKTGVDPGRIRAAGFGKTRPLVPNTSDENRRLNRRIEWRVL</sequence>
<name>A0ABT0HQ41_9BACT</name>
<dbReference type="InterPro" id="IPR019734">
    <property type="entry name" value="TPR_rpt"/>
</dbReference>
<dbReference type="SUPFAM" id="SSF49464">
    <property type="entry name" value="Carboxypeptidase regulatory domain-like"/>
    <property type="match status" value="1"/>
</dbReference>
<dbReference type="EMBL" id="JALPRF010000003">
    <property type="protein sequence ID" value="MCK8494286.1"/>
    <property type="molecule type" value="Genomic_DNA"/>
</dbReference>
<comment type="subcellular location">
    <subcellularLocation>
        <location evidence="1">Cell outer membrane</location>
    </subcellularLocation>
</comment>
<dbReference type="SUPFAM" id="SSF48452">
    <property type="entry name" value="TPR-like"/>
    <property type="match status" value="1"/>
</dbReference>
<evidence type="ECO:0000256" key="2">
    <source>
        <dbReference type="ARBA" id="ARBA00023136"/>
    </source>
</evidence>
<reference evidence="7 8" key="1">
    <citation type="submission" date="2022-04" db="EMBL/GenBank/DDBJ databases">
        <title>Spirosoma sp. strain RP8 genome sequencing and assembly.</title>
        <authorList>
            <person name="Jung Y."/>
        </authorList>
    </citation>
    <scope>NUCLEOTIDE SEQUENCE [LARGE SCALE GENOMIC DNA]</scope>
    <source>
        <strain evidence="7 8">RP8</strain>
    </source>
</reference>
<dbReference type="InterPro" id="IPR011990">
    <property type="entry name" value="TPR-like_helical_dom_sf"/>
</dbReference>
<dbReference type="InterPro" id="IPR006664">
    <property type="entry name" value="OMP_bac"/>
</dbReference>
<dbReference type="CDD" id="cd15482">
    <property type="entry name" value="Sialidase_non-viral"/>
    <property type="match status" value="1"/>
</dbReference>
<organism evidence="7 8">
    <name type="scientific">Spirosoma liriopis</name>
    <dbReference type="NCBI Taxonomy" id="2937440"/>
    <lineage>
        <taxon>Bacteria</taxon>
        <taxon>Pseudomonadati</taxon>
        <taxon>Bacteroidota</taxon>
        <taxon>Cytophagia</taxon>
        <taxon>Cytophagales</taxon>
        <taxon>Cytophagaceae</taxon>
        <taxon>Spirosoma</taxon>
    </lineage>
</organism>
<keyword evidence="3" id="KW-0998">Cell outer membrane</keyword>
<protein>
    <submittedName>
        <fullName evidence="7">OmpA family protein</fullName>
    </submittedName>
</protein>
<evidence type="ECO:0000313" key="8">
    <source>
        <dbReference type="Proteomes" id="UP001202180"/>
    </source>
</evidence>
<accession>A0ABT0HQ41</accession>
<dbReference type="PRINTS" id="PR01021">
    <property type="entry name" value="OMPADOMAIN"/>
</dbReference>
<dbReference type="Pfam" id="PF14559">
    <property type="entry name" value="TPR_19"/>
    <property type="match status" value="1"/>
</dbReference>
<dbReference type="Gene3D" id="2.60.40.1120">
    <property type="entry name" value="Carboxypeptidase-like, regulatory domain"/>
    <property type="match status" value="1"/>
</dbReference>
<keyword evidence="2 5" id="KW-0472">Membrane</keyword>
<proteinExistence type="predicted"/>
<dbReference type="Proteomes" id="UP001202180">
    <property type="component" value="Unassembled WGS sequence"/>
</dbReference>
<dbReference type="SUPFAM" id="SSF103088">
    <property type="entry name" value="OmpA-like"/>
    <property type="match status" value="1"/>
</dbReference>
<dbReference type="RefSeq" id="WP_248478838.1">
    <property type="nucleotide sequence ID" value="NZ_JALPRF010000003.1"/>
</dbReference>
<dbReference type="PANTHER" id="PTHR30329">
    <property type="entry name" value="STATOR ELEMENT OF FLAGELLAR MOTOR COMPLEX"/>
    <property type="match status" value="1"/>
</dbReference>
<dbReference type="SMART" id="SM00028">
    <property type="entry name" value="TPR"/>
    <property type="match status" value="3"/>
</dbReference>
<feature type="domain" description="OmpA-like" evidence="6">
    <location>
        <begin position="579"/>
        <end position="693"/>
    </location>
</feature>
<dbReference type="PROSITE" id="PS51123">
    <property type="entry name" value="OMPA_2"/>
    <property type="match status" value="1"/>
</dbReference>
<dbReference type="InterPro" id="IPR036737">
    <property type="entry name" value="OmpA-like_sf"/>
</dbReference>
<evidence type="ECO:0000313" key="7">
    <source>
        <dbReference type="EMBL" id="MCK8494286.1"/>
    </source>
</evidence>
<dbReference type="Pfam" id="PF00691">
    <property type="entry name" value="OmpA"/>
    <property type="match status" value="1"/>
</dbReference>
<dbReference type="SUPFAM" id="SSF82171">
    <property type="entry name" value="DPP6 N-terminal domain-like"/>
    <property type="match status" value="1"/>
</dbReference>
<dbReference type="InterPro" id="IPR011659">
    <property type="entry name" value="WD40"/>
</dbReference>
<evidence type="ECO:0000259" key="6">
    <source>
        <dbReference type="PROSITE" id="PS51123"/>
    </source>
</evidence>
<comment type="caution">
    <text evidence="7">The sequence shown here is derived from an EMBL/GenBank/DDBJ whole genome shotgun (WGS) entry which is preliminary data.</text>
</comment>
<dbReference type="PANTHER" id="PTHR30329:SF21">
    <property type="entry name" value="LIPOPROTEIN YIAD-RELATED"/>
    <property type="match status" value="1"/>
</dbReference>
<feature type="repeat" description="TPR" evidence="4">
    <location>
        <begin position="118"/>
        <end position="151"/>
    </location>
</feature>
<dbReference type="Pfam" id="PF07676">
    <property type="entry name" value="PD40"/>
    <property type="match status" value="3"/>
</dbReference>
<evidence type="ECO:0000256" key="1">
    <source>
        <dbReference type="ARBA" id="ARBA00004442"/>
    </source>
</evidence>
<dbReference type="InterPro" id="IPR008969">
    <property type="entry name" value="CarboxyPept-like_regulatory"/>
</dbReference>
<dbReference type="InterPro" id="IPR006665">
    <property type="entry name" value="OmpA-like"/>
</dbReference>
<dbReference type="Pfam" id="PF13181">
    <property type="entry name" value="TPR_8"/>
    <property type="match status" value="1"/>
</dbReference>
<gene>
    <name evidence="7" type="ORF">M0L20_20635</name>
</gene>
<dbReference type="Gene3D" id="1.25.40.10">
    <property type="entry name" value="Tetratricopeptide repeat domain"/>
    <property type="match status" value="1"/>
</dbReference>
<keyword evidence="8" id="KW-1185">Reference proteome</keyword>
<keyword evidence="4" id="KW-0802">TPR repeat</keyword>
<evidence type="ECO:0000256" key="3">
    <source>
        <dbReference type="ARBA" id="ARBA00023237"/>
    </source>
</evidence>
<dbReference type="PROSITE" id="PS50293">
    <property type="entry name" value="TPR_REGION"/>
    <property type="match status" value="1"/>
</dbReference>
<dbReference type="InterPro" id="IPR011042">
    <property type="entry name" value="6-blade_b-propeller_TolB-like"/>
</dbReference>
<dbReference type="Gene3D" id="2.120.10.30">
    <property type="entry name" value="TolB, C-terminal domain"/>
    <property type="match status" value="1"/>
</dbReference>
<dbReference type="InterPro" id="IPR050330">
    <property type="entry name" value="Bact_OuterMem_StrucFunc"/>
</dbReference>
<evidence type="ECO:0000256" key="4">
    <source>
        <dbReference type="PROSITE-ProRule" id="PRU00339"/>
    </source>
</evidence>
<dbReference type="CDD" id="cd07185">
    <property type="entry name" value="OmpA_C-like"/>
    <property type="match status" value="1"/>
</dbReference>
<dbReference type="Gene3D" id="3.30.1330.60">
    <property type="entry name" value="OmpA-like domain"/>
    <property type="match status" value="1"/>
</dbReference>